<dbReference type="OrthoDB" id="9803627at2"/>
<gene>
    <name evidence="1" type="ORF">SAMN02745729_10672</name>
</gene>
<dbReference type="EMBL" id="FNRJ01000006">
    <property type="protein sequence ID" value="SEA71210.1"/>
    <property type="molecule type" value="Genomic_DNA"/>
</dbReference>
<evidence type="ECO:0000313" key="2">
    <source>
        <dbReference type="Proteomes" id="UP000242469"/>
    </source>
</evidence>
<name>A0A1H4DFI7_9GAMM</name>
<evidence type="ECO:0008006" key="3">
    <source>
        <dbReference type="Google" id="ProtNLM"/>
    </source>
</evidence>
<keyword evidence="2" id="KW-1185">Reference proteome</keyword>
<protein>
    <recommendedName>
        <fullName evidence="3">Polysaccharide pyruvyl transferase</fullName>
    </recommendedName>
</protein>
<proteinExistence type="predicted"/>
<dbReference type="STRING" id="1122198.SAMN02745729_10672"/>
<dbReference type="RefSeq" id="WP_091826007.1">
    <property type="nucleotide sequence ID" value="NZ_FNRJ01000006.1"/>
</dbReference>
<dbReference type="Proteomes" id="UP000242469">
    <property type="component" value="Unassembled WGS sequence"/>
</dbReference>
<organism evidence="1 2">
    <name type="scientific">Marinobacterium iners DSM 11526</name>
    <dbReference type="NCBI Taxonomy" id="1122198"/>
    <lineage>
        <taxon>Bacteria</taxon>
        <taxon>Pseudomonadati</taxon>
        <taxon>Pseudomonadota</taxon>
        <taxon>Gammaproteobacteria</taxon>
        <taxon>Oceanospirillales</taxon>
        <taxon>Oceanospirillaceae</taxon>
        <taxon>Marinobacterium</taxon>
    </lineage>
</organism>
<evidence type="ECO:0000313" key="1">
    <source>
        <dbReference type="EMBL" id="SEA71210.1"/>
    </source>
</evidence>
<reference evidence="2" key="1">
    <citation type="submission" date="2016-10" db="EMBL/GenBank/DDBJ databases">
        <authorList>
            <person name="Varghese N."/>
            <person name="Submissions S."/>
        </authorList>
    </citation>
    <scope>NUCLEOTIDE SEQUENCE [LARGE SCALE GENOMIC DNA]</scope>
    <source>
        <strain evidence="2">DSM 11526</strain>
    </source>
</reference>
<dbReference type="AlphaFoldDB" id="A0A1H4DFI7"/>
<accession>A0A1H4DFI7</accession>
<sequence length="278" mass="31064">MRSPVRLYYQNSEGNFGDILSREITQKASGADVAFSDLKYADLVAIGSLAERVVKKRFKRWLINLGRPLHLWGTGFLAPGESTSGRFIRAHALRGKLSAARFNMDIDKICLGDPGLLCSHFFPSDHLSKGQHVLCLPHLHDHHSGKWIDTIRCKFPNDNVVQMSLADDHVTIIEAIVSAKLVITTAMHPYIVAHSYDVPTAYLQTGSNIHVGGDYKIYDYLSVFGREALCSVDCSELTKGRITAEQLYDVAESDRVSVEAVKRIQEELLDSFPQEYKA</sequence>